<dbReference type="PANTHER" id="PTHR33353">
    <property type="entry name" value="PUTATIVE (AFU_ORTHOLOGUE AFUA_1G12560)-RELATED"/>
    <property type="match status" value="1"/>
</dbReference>
<evidence type="ECO:0000256" key="6">
    <source>
        <dbReference type="ARBA" id="ARBA00023033"/>
    </source>
</evidence>
<keyword evidence="13" id="KW-0732">Signal</keyword>
<dbReference type="CDD" id="cd21175">
    <property type="entry name" value="LPMO_AA9"/>
    <property type="match status" value="1"/>
</dbReference>
<evidence type="ECO:0000256" key="10">
    <source>
        <dbReference type="ARBA" id="ARBA00044502"/>
    </source>
</evidence>
<dbReference type="GO" id="GO:0016787">
    <property type="term" value="F:hydrolase activity"/>
    <property type="evidence" value="ECO:0007669"/>
    <property type="project" value="UniProtKB-KW"/>
</dbReference>
<dbReference type="InterPro" id="IPR005103">
    <property type="entry name" value="AA9_LPMO"/>
</dbReference>
<evidence type="ECO:0000256" key="1">
    <source>
        <dbReference type="ARBA" id="ARBA00001973"/>
    </source>
</evidence>
<evidence type="ECO:0000256" key="9">
    <source>
        <dbReference type="ARBA" id="ARBA00023326"/>
    </source>
</evidence>
<protein>
    <recommendedName>
        <fullName evidence="12">lytic cellulose monooxygenase (C4-dehydrogenating)</fullName>
        <ecNumber evidence="12">1.14.99.56</ecNumber>
    </recommendedName>
</protein>
<dbReference type="GO" id="GO:0004497">
    <property type="term" value="F:monooxygenase activity"/>
    <property type="evidence" value="ECO:0007669"/>
    <property type="project" value="UniProtKB-KW"/>
</dbReference>
<evidence type="ECO:0000256" key="2">
    <source>
        <dbReference type="ARBA" id="ARBA00022723"/>
    </source>
</evidence>
<comment type="catalytic activity">
    <reaction evidence="11">
        <text>[(1-&gt;4)-beta-D-glucosyl]n+m + reduced acceptor + O2 = 4-dehydro-beta-D-glucosyl-[(1-&gt;4)-beta-D-glucosyl]n-1 + [(1-&gt;4)-beta-D-glucosyl]m + acceptor + H2O.</text>
        <dbReference type="EC" id="1.14.99.56"/>
    </reaction>
</comment>
<evidence type="ECO:0000313" key="15">
    <source>
        <dbReference type="EMBL" id="TFK21798.1"/>
    </source>
</evidence>
<keyword evidence="16" id="KW-1185">Reference proteome</keyword>
<dbReference type="STRING" id="230819.A0A5C3L0R0"/>
<accession>A0A5C3L0R0</accession>
<evidence type="ECO:0000256" key="11">
    <source>
        <dbReference type="ARBA" id="ARBA00045077"/>
    </source>
</evidence>
<keyword evidence="6" id="KW-0503">Monooxygenase</keyword>
<name>A0A5C3L0R0_COPMA</name>
<sequence>MFACRKLAQLAVVVGLLGECLSVLGHGFVREITLGSSVHPGYHPFVDSWWTPPPQRIVRKVPGISPIEDLTLIDVQCNGNTAANYFTEPAPLVGQVSAGETVKLEWLNYAGDNHKGPLLTYLARAPSNADITRWNPGTDAVWFKVKHDGKDEEGKWAAPEMFSTHNSTYEFRIPANLIPGQYLIRHEWIALHFAESYPGVQLYPACVQIEVTGNGTAFPSSFVSFPGAYTQETPGMIFDVWNDGGVPYPLPGPDVWTGGN</sequence>
<evidence type="ECO:0000256" key="8">
    <source>
        <dbReference type="ARBA" id="ARBA00023277"/>
    </source>
</evidence>
<evidence type="ECO:0000256" key="13">
    <source>
        <dbReference type="SAM" id="SignalP"/>
    </source>
</evidence>
<organism evidence="15 16">
    <name type="scientific">Coprinopsis marcescibilis</name>
    <name type="common">Agaric fungus</name>
    <name type="synonym">Psathyrella marcescibilis</name>
    <dbReference type="NCBI Taxonomy" id="230819"/>
    <lineage>
        <taxon>Eukaryota</taxon>
        <taxon>Fungi</taxon>
        <taxon>Dikarya</taxon>
        <taxon>Basidiomycota</taxon>
        <taxon>Agaricomycotina</taxon>
        <taxon>Agaricomycetes</taxon>
        <taxon>Agaricomycetidae</taxon>
        <taxon>Agaricales</taxon>
        <taxon>Agaricineae</taxon>
        <taxon>Psathyrellaceae</taxon>
        <taxon>Coprinopsis</taxon>
    </lineage>
</organism>
<feature type="chain" id="PRO_5022714771" description="lytic cellulose monooxygenase (C4-dehydrogenating)" evidence="13">
    <location>
        <begin position="23"/>
        <end position="260"/>
    </location>
</feature>
<dbReference type="EC" id="1.14.99.56" evidence="12"/>
<keyword evidence="3" id="KW-0136">Cellulose degradation</keyword>
<keyword evidence="7" id="KW-1015">Disulfide bond</keyword>
<feature type="domain" description="Auxiliary Activity family 9 catalytic" evidence="14">
    <location>
        <begin position="26"/>
        <end position="242"/>
    </location>
</feature>
<proteinExistence type="inferred from homology"/>
<gene>
    <name evidence="15" type="ORF">FA15DRAFT_706893</name>
</gene>
<evidence type="ECO:0000259" key="14">
    <source>
        <dbReference type="Pfam" id="PF03443"/>
    </source>
</evidence>
<dbReference type="GO" id="GO:0030245">
    <property type="term" value="P:cellulose catabolic process"/>
    <property type="evidence" value="ECO:0007669"/>
    <property type="project" value="UniProtKB-KW"/>
</dbReference>
<reference evidence="15 16" key="1">
    <citation type="journal article" date="2019" name="Nat. Ecol. Evol.">
        <title>Megaphylogeny resolves global patterns of mushroom evolution.</title>
        <authorList>
            <person name="Varga T."/>
            <person name="Krizsan K."/>
            <person name="Foldi C."/>
            <person name="Dima B."/>
            <person name="Sanchez-Garcia M."/>
            <person name="Sanchez-Ramirez S."/>
            <person name="Szollosi G.J."/>
            <person name="Szarkandi J.G."/>
            <person name="Papp V."/>
            <person name="Albert L."/>
            <person name="Andreopoulos W."/>
            <person name="Angelini C."/>
            <person name="Antonin V."/>
            <person name="Barry K.W."/>
            <person name="Bougher N.L."/>
            <person name="Buchanan P."/>
            <person name="Buyck B."/>
            <person name="Bense V."/>
            <person name="Catcheside P."/>
            <person name="Chovatia M."/>
            <person name="Cooper J."/>
            <person name="Damon W."/>
            <person name="Desjardin D."/>
            <person name="Finy P."/>
            <person name="Geml J."/>
            <person name="Haridas S."/>
            <person name="Hughes K."/>
            <person name="Justo A."/>
            <person name="Karasinski D."/>
            <person name="Kautmanova I."/>
            <person name="Kiss B."/>
            <person name="Kocsube S."/>
            <person name="Kotiranta H."/>
            <person name="LaButti K.M."/>
            <person name="Lechner B.E."/>
            <person name="Liimatainen K."/>
            <person name="Lipzen A."/>
            <person name="Lukacs Z."/>
            <person name="Mihaltcheva S."/>
            <person name="Morgado L.N."/>
            <person name="Niskanen T."/>
            <person name="Noordeloos M.E."/>
            <person name="Ohm R.A."/>
            <person name="Ortiz-Santana B."/>
            <person name="Ovrebo C."/>
            <person name="Racz N."/>
            <person name="Riley R."/>
            <person name="Savchenko A."/>
            <person name="Shiryaev A."/>
            <person name="Soop K."/>
            <person name="Spirin V."/>
            <person name="Szebenyi C."/>
            <person name="Tomsovsky M."/>
            <person name="Tulloss R.E."/>
            <person name="Uehling J."/>
            <person name="Grigoriev I.V."/>
            <person name="Vagvolgyi C."/>
            <person name="Papp T."/>
            <person name="Martin F.M."/>
            <person name="Miettinen O."/>
            <person name="Hibbett D.S."/>
            <person name="Nagy L.G."/>
        </authorList>
    </citation>
    <scope>NUCLEOTIDE SEQUENCE [LARGE SCALE GENOMIC DNA]</scope>
    <source>
        <strain evidence="15 16">CBS 121175</strain>
    </source>
</reference>
<keyword evidence="2" id="KW-0479">Metal-binding</keyword>
<dbReference type="GO" id="GO:0046872">
    <property type="term" value="F:metal ion binding"/>
    <property type="evidence" value="ECO:0007669"/>
    <property type="project" value="UniProtKB-KW"/>
</dbReference>
<dbReference type="AlphaFoldDB" id="A0A5C3L0R0"/>
<keyword evidence="15" id="KW-0378">Hydrolase</keyword>
<comment type="similarity">
    <text evidence="10">Belongs to the polysaccharide monooxygenase AA9 family.</text>
</comment>
<keyword evidence="4" id="KW-0560">Oxidoreductase</keyword>
<dbReference type="Proteomes" id="UP000307440">
    <property type="component" value="Unassembled WGS sequence"/>
</dbReference>
<dbReference type="OrthoDB" id="4849160at2759"/>
<evidence type="ECO:0000256" key="7">
    <source>
        <dbReference type="ARBA" id="ARBA00023157"/>
    </source>
</evidence>
<evidence type="ECO:0000256" key="3">
    <source>
        <dbReference type="ARBA" id="ARBA00023001"/>
    </source>
</evidence>
<evidence type="ECO:0000256" key="4">
    <source>
        <dbReference type="ARBA" id="ARBA00023002"/>
    </source>
</evidence>
<dbReference type="EMBL" id="ML210257">
    <property type="protein sequence ID" value="TFK21798.1"/>
    <property type="molecule type" value="Genomic_DNA"/>
</dbReference>
<keyword evidence="8" id="KW-0119">Carbohydrate metabolism</keyword>
<keyword evidence="9" id="KW-0624">Polysaccharide degradation</keyword>
<dbReference type="InterPro" id="IPR049892">
    <property type="entry name" value="AA9"/>
</dbReference>
<evidence type="ECO:0000256" key="12">
    <source>
        <dbReference type="ARBA" id="ARBA00047174"/>
    </source>
</evidence>
<dbReference type="Gene3D" id="2.70.50.70">
    <property type="match status" value="1"/>
</dbReference>
<comment type="cofactor">
    <cofactor evidence="1">
        <name>Cu(2+)</name>
        <dbReference type="ChEBI" id="CHEBI:29036"/>
    </cofactor>
</comment>
<feature type="signal peptide" evidence="13">
    <location>
        <begin position="1"/>
        <end position="22"/>
    </location>
</feature>
<dbReference type="PANTHER" id="PTHR33353:SF6">
    <property type="entry name" value="ENDOGLUCANASE IV"/>
    <property type="match status" value="1"/>
</dbReference>
<dbReference type="Pfam" id="PF03443">
    <property type="entry name" value="AA9"/>
    <property type="match status" value="1"/>
</dbReference>
<evidence type="ECO:0000313" key="16">
    <source>
        <dbReference type="Proteomes" id="UP000307440"/>
    </source>
</evidence>
<keyword evidence="5" id="KW-0186">Copper</keyword>
<evidence type="ECO:0000256" key="5">
    <source>
        <dbReference type="ARBA" id="ARBA00023008"/>
    </source>
</evidence>